<evidence type="ECO:0000313" key="7">
    <source>
        <dbReference type="Proteomes" id="UP000076532"/>
    </source>
</evidence>
<reference evidence="6 7" key="1">
    <citation type="journal article" date="2016" name="Mol. Biol. Evol.">
        <title>Comparative Genomics of Early-Diverging Mushroom-Forming Fungi Provides Insights into the Origins of Lignocellulose Decay Capabilities.</title>
        <authorList>
            <person name="Nagy L.G."/>
            <person name="Riley R."/>
            <person name="Tritt A."/>
            <person name="Adam C."/>
            <person name="Daum C."/>
            <person name="Floudas D."/>
            <person name="Sun H."/>
            <person name="Yadav J.S."/>
            <person name="Pangilinan J."/>
            <person name="Larsson K.H."/>
            <person name="Matsuura K."/>
            <person name="Barry K."/>
            <person name="Labutti K."/>
            <person name="Kuo R."/>
            <person name="Ohm R.A."/>
            <person name="Bhattacharya S.S."/>
            <person name="Shirouzu T."/>
            <person name="Yoshinaga Y."/>
            <person name="Martin F.M."/>
            <person name="Grigoriev I.V."/>
            <person name="Hibbett D.S."/>
        </authorList>
    </citation>
    <scope>NUCLEOTIDE SEQUENCE [LARGE SCALE GENOMIC DNA]</scope>
    <source>
        <strain evidence="6 7">CBS 109695</strain>
    </source>
</reference>
<keyword evidence="3 4" id="KW-0326">Glycosidase</keyword>
<dbReference type="Pfam" id="PF00150">
    <property type="entry name" value="Cellulase"/>
    <property type="match status" value="1"/>
</dbReference>
<evidence type="ECO:0000313" key="6">
    <source>
        <dbReference type="EMBL" id="KZP23794.1"/>
    </source>
</evidence>
<dbReference type="GO" id="GO:0005576">
    <property type="term" value="C:extracellular region"/>
    <property type="evidence" value="ECO:0007669"/>
    <property type="project" value="TreeGrafter"/>
</dbReference>
<dbReference type="GO" id="GO:0009251">
    <property type="term" value="P:glucan catabolic process"/>
    <property type="evidence" value="ECO:0007669"/>
    <property type="project" value="TreeGrafter"/>
</dbReference>
<keyword evidence="7" id="KW-1185">Reference proteome</keyword>
<evidence type="ECO:0000256" key="4">
    <source>
        <dbReference type="RuleBase" id="RU361153"/>
    </source>
</evidence>
<dbReference type="GO" id="GO:0008422">
    <property type="term" value="F:beta-glucosidase activity"/>
    <property type="evidence" value="ECO:0007669"/>
    <property type="project" value="TreeGrafter"/>
</dbReference>
<dbReference type="SUPFAM" id="SSF51445">
    <property type="entry name" value="(Trans)glycosidases"/>
    <property type="match status" value="1"/>
</dbReference>
<dbReference type="EMBL" id="KV417530">
    <property type="protein sequence ID" value="KZP23794.1"/>
    <property type="molecule type" value="Genomic_DNA"/>
</dbReference>
<dbReference type="InterPro" id="IPR017853">
    <property type="entry name" value="GH"/>
</dbReference>
<dbReference type="Gene3D" id="3.20.20.80">
    <property type="entry name" value="Glycosidases"/>
    <property type="match status" value="1"/>
</dbReference>
<feature type="domain" description="Glycoside hydrolase family 5" evidence="5">
    <location>
        <begin position="117"/>
        <end position="350"/>
    </location>
</feature>
<dbReference type="PANTHER" id="PTHR31297">
    <property type="entry name" value="GLUCAN ENDO-1,6-BETA-GLUCOSIDASE B"/>
    <property type="match status" value="1"/>
</dbReference>
<sequence>MPFSALAGPPTVTHSSTAGTVASTASTVTFTSRTVVSTATSTTSSSAPSATSSAAFNTTFAYGTNPVRGVNLGGWFVLEPWITPSIFQNTNNTAIVDEYTFGQMLDADAAAAILQDHWQTWITEQDFADIAAAGLNHVRIPLGYWSVPLTSADTNQSTSVAPYTPGAWPYFLQALTWARNNSIHVVVDLHGAPGSQNGYDNSGQHTNSPAWAASPANISRTLDTIAFLARTVGALVDVIELLNEPAAFTSAAFADTLRQYWSDGYGAVRAQDDGVKVMIGNGFLPLTTWSDFLIYPGSQGVFMDYHEYQIFSDDQLSRSLAEHITFACQISTTLSSFASHNLYTIMGEWSNAPTDCAIWLNGRGVGALWDGTKGGGQAHGACANWTGSAAGFSAGYRTFLGQYWQAQVEAAEAVQGWIFWTWKAENADEWSYQAGLAGGWIPQDPANRTYPTICTNT</sequence>
<gene>
    <name evidence="6" type="ORF">FIBSPDRAFT_736632</name>
</gene>
<accession>A0A166MAA0</accession>
<dbReference type="Proteomes" id="UP000076532">
    <property type="component" value="Unassembled WGS sequence"/>
</dbReference>
<keyword evidence="2 4" id="KW-0378">Hydrolase</keyword>
<dbReference type="InterPro" id="IPR050386">
    <property type="entry name" value="Glycosyl_hydrolase_5"/>
</dbReference>
<dbReference type="PANTHER" id="PTHR31297:SF42">
    <property type="entry name" value="GLYCOSIDE HYDROLASE FAMILY 5 DOMAIN-CONTAINING PROTEIN"/>
    <property type="match status" value="1"/>
</dbReference>
<comment type="similarity">
    <text evidence="1 4">Belongs to the glycosyl hydrolase 5 (cellulase A) family.</text>
</comment>
<evidence type="ECO:0000259" key="5">
    <source>
        <dbReference type="Pfam" id="PF00150"/>
    </source>
</evidence>
<dbReference type="OrthoDB" id="62120at2759"/>
<dbReference type="InterPro" id="IPR001547">
    <property type="entry name" value="Glyco_hydro_5"/>
</dbReference>
<dbReference type="AlphaFoldDB" id="A0A166MAA0"/>
<protein>
    <submittedName>
        <fullName evidence="6">Glycoside hydrolase family 5 protein</fullName>
    </submittedName>
</protein>
<evidence type="ECO:0000256" key="2">
    <source>
        <dbReference type="ARBA" id="ARBA00022801"/>
    </source>
</evidence>
<dbReference type="STRING" id="436010.A0A166MAA0"/>
<proteinExistence type="inferred from homology"/>
<evidence type="ECO:0000256" key="3">
    <source>
        <dbReference type="ARBA" id="ARBA00023295"/>
    </source>
</evidence>
<organism evidence="6 7">
    <name type="scientific">Athelia psychrophila</name>
    <dbReference type="NCBI Taxonomy" id="1759441"/>
    <lineage>
        <taxon>Eukaryota</taxon>
        <taxon>Fungi</taxon>
        <taxon>Dikarya</taxon>
        <taxon>Basidiomycota</taxon>
        <taxon>Agaricomycotina</taxon>
        <taxon>Agaricomycetes</taxon>
        <taxon>Agaricomycetidae</taxon>
        <taxon>Atheliales</taxon>
        <taxon>Atheliaceae</taxon>
        <taxon>Athelia</taxon>
    </lineage>
</organism>
<evidence type="ECO:0000256" key="1">
    <source>
        <dbReference type="ARBA" id="ARBA00005641"/>
    </source>
</evidence>
<name>A0A166MAA0_9AGAM</name>
<dbReference type="GO" id="GO:0009986">
    <property type="term" value="C:cell surface"/>
    <property type="evidence" value="ECO:0007669"/>
    <property type="project" value="TreeGrafter"/>
</dbReference>